<feature type="signal peptide" evidence="1">
    <location>
        <begin position="1"/>
        <end position="21"/>
    </location>
</feature>
<comment type="caution">
    <text evidence="3">The sequence shown here is derived from an EMBL/GenBank/DDBJ whole genome shotgun (WGS) entry which is preliminary data.</text>
</comment>
<dbReference type="InterPro" id="IPR036844">
    <property type="entry name" value="Hint_dom_sf"/>
</dbReference>
<sequence length="419" mass="47678">MKTKNWMVCILFVIMQMNALGQNIPVIETRITSPYSFTDTELKLDEELESLLKKYPALYSDNDSYKNQIPAKDRERFEYIINKKGENFESMVWSTDPMGCSWYCGAYHFETVSSSLSSTSSSGYDASSIFDFDVRTAWVEGAKGYGIGEYVEVHFPINYAQATDCYIVNGYNKDERIWKNNSRVKTMNLYVDEKLIGIVNLKDTRDEQSFSLPDTIPNLSDTTAFKIMEVEGEKYKVSTLKFLLTDVYRGDKYDDTAISELFFNGIGVHCIVEGANVSMVDGLTKNIENIKPGDSLLTYNLKENKYSKKKVKLIHSVYHDTLYTLGLSNGESITVTDDHPFLSSMGWVSIAPSKTKKYKRYANQQVYELKIGTQLLAKDFSSETVNNISQITNRRKTYTLEFEEDGLAFVVNGVLVGQE</sequence>
<dbReference type="GO" id="GO:0016539">
    <property type="term" value="P:intein-mediated protein splicing"/>
    <property type="evidence" value="ECO:0007669"/>
    <property type="project" value="InterPro"/>
</dbReference>
<dbReference type="InterPro" id="IPR006141">
    <property type="entry name" value="Intein_N"/>
</dbReference>
<dbReference type="SMART" id="SM00306">
    <property type="entry name" value="HintN"/>
    <property type="match status" value="1"/>
</dbReference>
<dbReference type="Pfam" id="PF25302">
    <property type="entry name" value="NADase_transloc"/>
    <property type="match status" value="1"/>
</dbReference>
<evidence type="ECO:0000256" key="1">
    <source>
        <dbReference type="SAM" id="SignalP"/>
    </source>
</evidence>
<reference evidence="3 4" key="1">
    <citation type="submission" date="2018-03" db="EMBL/GenBank/DDBJ databases">
        <title>Genomic Encyclopedia of Archaeal and Bacterial Type Strains, Phase II (KMG-II): from individual species to whole genera.</title>
        <authorList>
            <person name="Goeker M."/>
        </authorList>
    </citation>
    <scope>NUCLEOTIDE SEQUENCE [LARGE SCALE GENOMIC DNA]</scope>
    <source>
        <strain evidence="3 4">DSM 100214</strain>
    </source>
</reference>
<dbReference type="RefSeq" id="WP_170120001.1">
    <property type="nucleotide sequence ID" value="NZ_QICL01000001.1"/>
</dbReference>
<dbReference type="InterPro" id="IPR003587">
    <property type="entry name" value="Hint_dom_N"/>
</dbReference>
<dbReference type="SUPFAM" id="SSF51294">
    <property type="entry name" value="Hedgehog/intein (Hint) domain"/>
    <property type="match status" value="1"/>
</dbReference>
<dbReference type="EMBL" id="QICL01000001">
    <property type="protein sequence ID" value="PXV69291.1"/>
    <property type="molecule type" value="Genomic_DNA"/>
</dbReference>
<dbReference type="PROSITE" id="PS50817">
    <property type="entry name" value="INTEIN_N_TER"/>
    <property type="match status" value="1"/>
</dbReference>
<feature type="chain" id="PRO_5015941622" evidence="1">
    <location>
        <begin position="22"/>
        <end position="419"/>
    </location>
</feature>
<keyword evidence="4" id="KW-1185">Reference proteome</keyword>
<evidence type="ECO:0000313" key="3">
    <source>
        <dbReference type="EMBL" id="PXV69291.1"/>
    </source>
</evidence>
<dbReference type="Proteomes" id="UP000247973">
    <property type="component" value="Unassembled WGS sequence"/>
</dbReference>
<evidence type="ECO:0000259" key="2">
    <source>
        <dbReference type="SMART" id="SM00306"/>
    </source>
</evidence>
<feature type="domain" description="Hint" evidence="2">
    <location>
        <begin position="268"/>
        <end position="379"/>
    </location>
</feature>
<dbReference type="NCBIfam" id="NF047619">
    <property type="entry name" value="NADase_discoid"/>
    <property type="match status" value="1"/>
</dbReference>
<proteinExistence type="predicted"/>
<gene>
    <name evidence="3" type="ORF">CLV62_101560</name>
</gene>
<organism evidence="3 4">
    <name type="scientific">Dysgonomonas alginatilytica</name>
    <dbReference type="NCBI Taxonomy" id="1605892"/>
    <lineage>
        <taxon>Bacteria</taxon>
        <taxon>Pseudomonadati</taxon>
        <taxon>Bacteroidota</taxon>
        <taxon>Bacteroidia</taxon>
        <taxon>Bacteroidales</taxon>
        <taxon>Dysgonomonadaceae</taxon>
        <taxon>Dysgonomonas</taxon>
    </lineage>
</organism>
<dbReference type="AlphaFoldDB" id="A0A2V3PWR0"/>
<protein>
    <submittedName>
        <fullName evidence="3">Intein</fullName>
    </submittedName>
</protein>
<accession>A0A2V3PWR0</accession>
<dbReference type="Gene3D" id="2.170.16.10">
    <property type="entry name" value="Hedgehog/Intein (Hint) domain"/>
    <property type="match status" value="1"/>
</dbReference>
<keyword evidence="1" id="KW-0732">Signal</keyword>
<evidence type="ECO:0000313" key="4">
    <source>
        <dbReference type="Proteomes" id="UP000247973"/>
    </source>
</evidence>
<dbReference type="CDD" id="cd00081">
    <property type="entry name" value="Hint"/>
    <property type="match status" value="1"/>
</dbReference>
<dbReference type="InterPro" id="IPR057561">
    <property type="entry name" value="NADase_transloc"/>
</dbReference>
<dbReference type="NCBIfam" id="TIGR01445">
    <property type="entry name" value="intein_Nterm"/>
    <property type="match status" value="1"/>
</dbReference>
<name>A0A2V3PWR0_9BACT</name>